<organism evidence="1 2">
    <name type="scientific">Candidatus Magasanikbacteria bacterium CG10_big_fil_rev_8_21_14_0_10_36_32</name>
    <dbReference type="NCBI Taxonomy" id="1974646"/>
    <lineage>
        <taxon>Bacteria</taxon>
        <taxon>Candidatus Magasanikiibacteriota</taxon>
    </lineage>
</organism>
<proteinExistence type="predicted"/>
<comment type="caution">
    <text evidence="1">The sequence shown here is derived from an EMBL/GenBank/DDBJ whole genome shotgun (WGS) entry which is preliminary data.</text>
</comment>
<dbReference type="AlphaFoldDB" id="A0A2M6W6R9"/>
<evidence type="ECO:0000313" key="1">
    <source>
        <dbReference type="EMBL" id="PIT88476.1"/>
    </source>
</evidence>
<reference evidence="2" key="1">
    <citation type="submission" date="2017-09" db="EMBL/GenBank/DDBJ databases">
        <title>Depth-based differentiation of microbial function through sediment-hosted aquifers and enrichment of novel symbionts in the deep terrestrial subsurface.</title>
        <authorList>
            <person name="Probst A.J."/>
            <person name="Ladd B."/>
            <person name="Jarett J.K."/>
            <person name="Geller-Mcgrath D.E."/>
            <person name="Sieber C.M.K."/>
            <person name="Emerson J.B."/>
            <person name="Anantharaman K."/>
            <person name="Thomas B.C."/>
            <person name="Malmstrom R."/>
            <person name="Stieglmeier M."/>
            <person name="Klingl A."/>
            <person name="Woyke T."/>
            <person name="Ryan C.M."/>
            <person name="Banfield J.F."/>
        </authorList>
    </citation>
    <scope>NUCLEOTIDE SEQUENCE [LARGE SCALE GENOMIC DNA]</scope>
</reference>
<accession>A0A2M6W6R9</accession>
<sequence length="217" mass="25583">MNERYCPEISDKKEKMNYPRQVDFAVGERTYFGRPDPDNGDYNFAIEDGLIEEYTTPEGEKRVRYTEKFLIQYDEQAENTKKARIVLKNKTIPKLLAEAEKFAPRKKTFVPEKDLEEEMIDEKPSLKSFRTEVLNEDSSKAATEVLRIFFENRGLQDKIKDIICIKKEKNGGKKGNEPRFEVKIFLQSDSEYLFFEGTLKKVREQIIEELENPTKDW</sequence>
<name>A0A2M6W6R9_9BACT</name>
<dbReference type="Proteomes" id="UP000231426">
    <property type="component" value="Unassembled WGS sequence"/>
</dbReference>
<evidence type="ECO:0000313" key="2">
    <source>
        <dbReference type="Proteomes" id="UP000231426"/>
    </source>
</evidence>
<gene>
    <name evidence="1" type="ORF">COU29_01690</name>
</gene>
<protein>
    <submittedName>
        <fullName evidence="1">Uncharacterized protein</fullName>
    </submittedName>
</protein>
<dbReference type="EMBL" id="PFBV01000003">
    <property type="protein sequence ID" value="PIT88476.1"/>
    <property type="molecule type" value="Genomic_DNA"/>
</dbReference>